<proteinExistence type="predicted"/>
<keyword evidence="2" id="KW-1185">Reference proteome</keyword>
<dbReference type="AlphaFoldDB" id="A0A9N8KSC2"/>
<gene>
    <name evidence="1" type="ORF">CINC_LOCUS9785</name>
</gene>
<evidence type="ECO:0000313" key="1">
    <source>
        <dbReference type="EMBL" id="CAD0195835.1"/>
    </source>
</evidence>
<protein>
    <submittedName>
        <fullName evidence="1">Uncharacterized protein</fullName>
    </submittedName>
</protein>
<dbReference type="Proteomes" id="UP001154114">
    <property type="component" value="Chromosome 3"/>
</dbReference>
<dbReference type="OrthoDB" id="7479788at2759"/>
<name>A0A9N8KSC2_CHRIL</name>
<reference evidence="1" key="1">
    <citation type="submission" date="2021-12" db="EMBL/GenBank/DDBJ databases">
        <authorList>
            <person name="King R."/>
        </authorList>
    </citation>
    <scope>NUCLEOTIDE SEQUENCE</scope>
</reference>
<dbReference type="EMBL" id="LR824006">
    <property type="protein sequence ID" value="CAD0195835.1"/>
    <property type="molecule type" value="Genomic_DNA"/>
</dbReference>
<sequence length="176" mass="19233">MEQRLRGVGNGIMAQKHWCGYQRSALVGRVSAARAALYVITSLINRSVSIIINGQRALKTKVFVSFAHRAARRRARRFELWPPRYSLVHLFRSHTAPPAAAAHRATQPAPLAAPQIAPPLAVAYFPDVPCGSHKRTRSPLTQRSLEPGAWPVARRLPAAARRGHRASGESLAAVAT</sequence>
<evidence type="ECO:0000313" key="2">
    <source>
        <dbReference type="Proteomes" id="UP001154114"/>
    </source>
</evidence>
<accession>A0A9N8KSC2</accession>
<organism evidence="1 2">
    <name type="scientific">Chrysodeixis includens</name>
    <name type="common">Soybean looper</name>
    <name type="synonym">Pseudoplusia includens</name>
    <dbReference type="NCBI Taxonomy" id="689277"/>
    <lineage>
        <taxon>Eukaryota</taxon>
        <taxon>Metazoa</taxon>
        <taxon>Ecdysozoa</taxon>
        <taxon>Arthropoda</taxon>
        <taxon>Hexapoda</taxon>
        <taxon>Insecta</taxon>
        <taxon>Pterygota</taxon>
        <taxon>Neoptera</taxon>
        <taxon>Endopterygota</taxon>
        <taxon>Lepidoptera</taxon>
        <taxon>Glossata</taxon>
        <taxon>Ditrysia</taxon>
        <taxon>Noctuoidea</taxon>
        <taxon>Noctuidae</taxon>
        <taxon>Plusiinae</taxon>
        <taxon>Chrysodeixis</taxon>
    </lineage>
</organism>